<comment type="subcellular location">
    <subcellularLocation>
        <location evidence="1">Cell envelope</location>
    </subcellularLocation>
</comment>
<dbReference type="Pfam" id="PF01547">
    <property type="entry name" value="SBP_bac_1"/>
    <property type="match status" value="1"/>
</dbReference>
<evidence type="ECO:0000256" key="2">
    <source>
        <dbReference type="ARBA" id="ARBA00008520"/>
    </source>
</evidence>
<evidence type="ECO:0000256" key="4">
    <source>
        <dbReference type="ARBA" id="ARBA00022729"/>
    </source>
</evidence>
<gene>
    <name evidence="5" type="ORF">METZ01_LOCUS60206</name>
</gene>
<dbReference type="InterPro" id="IPR050490">
    <property type="entry name" value="Bact_solute-bd_prot1"/>
</dbReference>
<proteinExistence type="inferred from homology"/>
<dbReference type="PANTHER" id="PTHR43649:SF28">
    <property type="entry name" value="BINDING PROTEIN COMPONENT OF ABC SUGAR TRANSPORTER-RELATED"/>
    <property type="match status" value="1"/>
</dbReference>
<evidence type="ECO:0000256" key="3">
    <source>
        <dbReference type="ARBA" id="ARBA00022448"/>
    </source>
</evidence>
<comment type="similarity">
    <text evidence="2">Belongs to the bacterial solute-binding protein 1 family.</text>
</comment>
<evidence type="ECO:0008006" key="6">
    <source>
        <dbReference type="Google" id="ProtNLM"/>
    </source>
</evidence>
<evidence type="ECO:0000256" key="1">
    <source>
        <dbReference type="ARBA" id="ARBA00004196"/>
    </source>
</evidence>
<protein>
    <recommendedName>
        <fullName evidence="6">Sugar ABC transporter substrate-binding protein</fullName>
    </recommendedName>
</protein>
<dbReference type="InterPro" id="IPR006059">
    <property type="entry name" value="SBP"/>
</dbReference>
<keyword evidence="4" id="KW-0732">Signal</keyword>
<dbReference type="GO" id="GO:0030313">
    <property type="term" value="C:cell envelope"/>
    <property type="evidence" value="ECO:0007669"/>
    <property type="project" value="UniProtKB-SubCell"/>
</dbReference>
<dbReference type="AlphaFoldDB" id="A0A381STK8"/>
<dbReference type="Gene3D" id="3.40.190.10">
    <property type="entry name" value="Periplasmic binding protein-like II"/>
    <property type="match status" value="2"/>
</dbReference>
<sequence length="422" mass="45247">MYKQVIASTAGFLLAVGVSFSPAMAGGEAEVMHWWTSGGEAAALKVLKDDFASNGGKWKDMPIAGGGGDAAMVALKARVVAGDPPTAAQIKGPSIQAWDDEGLVAPYHINAVASSENWDSLLSNQVANHMKCDGFSKYCAAPVNIHRIDWFWANKKVLDAQGLKMPTSWSEFNAAAYKLLAAGIIPLAHGSQPWQDATVFEAVALGIGGNEFYQKVFVEADTNAMNSSTMVKVFDQMRILKGFTDPGSPGRDWNVATGMVMKGEAAFQIMGDWAKGEFTNAGLKPGTDYYCMPTPSDHGYLYNVDSFIFFSVKGSSKIQGQKLLASLMMGKNFQKVFNLYKGSIPARLDVPMDEFDMCAKGSAADLNYAAMAGGLQPSFAHGMTLSLSSKGAIQDVVTEHFNSNMSSREAAKRMADAVKDTL</sequence>
<reference evidence="5" key="1">
    <citation type="submission" date="2018-05" db="EMBL/GenBank/DDBJ databases">
        <authorList>
            <person name="Lanie J.A."/>
            <person name="Ng W.-L."/>
            <person name="Kazmierczak K.M."/>
            <person name="Andrzejewski T.M."/>
            <person name="Davidsen T.M."/>
            <person name="Wayne K.J."/>
            <person name="Tettelin H."/>
            <person name="Glass J.I."/>
            <person name="Rusch D."/>
            <person name="Podicherti R."/>
            <person name="Tsui H.-C.T."/>
            <person name="Winkler M.E."/>
        </authorList>
    </citation>
    <scope>NUCLEOTIDE SEQUENCE</scope>
</reference>
<dbReference type="EMBL" id="UINC01003556">
    <property type="protein sequence ID" value="SVA07352.1"/>
    <property type="molecule type" value="Genomic_DNA"/>
</dbReference>
<accession>A0A381STK8</accession>
<name>A0A381STK8_9ZZZZ</name>
<evidence type="ECO:0000313" key="5">
    <source>
        <dbReference type="EMBL" id="SVA07352.1"/>
    </source>
</evidence>
<dbReference type="SUPFAM" id="SSF53850">
    <property type="entry name" value="Periplasmic binding protein-like II"/>
    <property type="match status" value="1"/>
</dbReference>
<dbReference type="PANTHER" id="PTHR43649">
    <property type="entry name" value="ARABINOSE-BINDING PROTEIN-RELATED"/>
    <property type="match status" value="1"/>
</dbReference>
<organism evidence="5">
    <name type="scientific">marine metagenome</name>
    <dbReference type="NCBI Taxonomy" id="408172"/>
    <lineage>
        <taxon>unclassified sequences</taxon>
        <taxon>metagenomes</taxon>
        <taxon>ecological metagenomes</taxon>
    </lineage>
</organism>
<keyword evidence="3" id="KW-0813">Transport</keyword>